<dbReference type="InterPro" id="IPR002347">
    <property type="entry name" value="SDR_fam"/>
</dbReference>
<dbReference type="PRINTS" id="PR00080">
    <property type="entry name" value="SDRFAMILY"/>
</dbReference>
<reference evidence="5 6" key="2">
    <citation type="submission" date="2007-09" db="EMBL/GenBank/DDBJ databases">
        <title>Draft genome sequence of Clostridium bolteae (ATCC BAA-613).</title>
        <authorList>
            <person name="Sudarsanam P."/>
            <person name="Ley R."/>
            <person name="Guruge J."/>
            <person name="Turnbaugh P.J."/>
            <person name="Mahowald M."/>
            <person name="Liep D."/>
            <person name="Gordon J."/>
        </authorList>
    </citation>
    <scope>NUCLEOTIDE SEQUENCE [LARGE SCALE GENOMIC DNA]</scope>
    <source>
        <strain evidence="6">ATCC BAA-613 / DSM 15670 / CCUG 46953 / JCM 12243 / WAL 16351</strain>
    </source>
</reference>
<dbReference type="eggNOG" id="COG0300">
    <property type="taxonomic scope" value="Bacteria"/>
</dbReference>
<dbReference type="GO" id="GO:0016491">
    <property type="term" value="F:oxidoreductase activity"/>
    <property type="evidence" value="ECO:0007669"/>
    <property type="project" value="UniProtKB-KW"/>
</dbReference>
<dbReference type="SUPFAM" id="SSF51735">
    <property type="entry name" value="NAD(P)-binding Rossmann-fold domains"/>
    <property type="match status" value="1"/>
</dbReference>
<evidence type="ECO:0000256" key="3">
    <source>
        <dbReference type="ARBA" id="ARBA00023002"/>
    </source>
</evidence>
<name>A8RGX0_ENTBW</name>
<dbReference type="Pfam" id="PF00106">
    <property type="entry name" value="adh_short"/>
    <property type="match status" value="1"/>
</dbReference>
<protein>
    <recommendedName>
        <fullName evidence="7">SDR family oxidoreductase</fullName>
    </recommendedName>
</protein>
<sequence>MNEQCSFNQGGGRLKHYALITGATSGLGLAYAKWFAGKGYDLIMTGRRKEVIERRAQEIRDKFACKVIVILVDLAQEDGVRKLLASLEGREIHVLVNNACFGFRTPFSDTDIDGLKRLIYLQTIAVAEITHYVLRGMKERNKGIIINISSDGAFAVVPGNVTYAAAKRFIVTLTEGLHMELMGTGIRVQAVCPGFVDTDFHENNGMYVDKTRKGMFGFRQPGEVVDEAMKEFEKGSIVCVPDKAGKLVKAMAEYMPKKMYYRFADDFVNKNIRKN</sequence>
<dbReference type="AlphaFoldDB" id="A8RGX0"/>
<dbReference type="EMBL" id="ABCC02000002">
    <property type="protein sequence ID" value="EDP19413.1"/>
    <property type="molecule type" value="Genomic_DNA"/>
</dbReference>
<dbReference type="Gene3D" id="3.40.50.720">
    <property type="entry name" value="NAD(P)-binding Rossmann-like Domain"/>
    <property type="match status" value="1"/>
</dbReference>
<dbReference type="PRINTS" id="PR00081">
    <property type="entry name" value="GDHRDH"/>
</dbReference>
<dbReference type="InterPro" id="IPR051019">
    <property type="entry name" value="VLCFA-Steroid_DH"/>
</dbReference>
<dbReference type="PANTHER" id="PTHR43899">
    <property type="entry name" value="RH59310P"/>
    <property type="match status" value="1"/>
</dbReference>
<evidence type="ECO:0000313" key="5">
    <source>
        <dbReference type="EMBL" id="EDP19413.1"/>
    </source>
</evidence>
<evidence type="ECO:0000313" key="6">
    <source>
        <dbReference type="Proteomes" id="UP000005396"/>
    </source>
</evidence>
<dbReference type="HOGENOM" id="CLU_010194_2_1_9"/>
<evidence type="ECO:0000256" key="2">
    <source>
        <dbReference type="ARBA" id="ARBA00006484"/>
    </source>
</evidence>
<reference evidence="5 6" key="1">
    <citation type="submission" date="2007-08" db="EMBL/GenBank/DDBJ databases">
        <authorList>
            <person name="Fulton L."/>
            <person name="Clifton S."/>
            <person name="Fulton B."/>
            <person name="Xu J."/>
            <person name="Minx P."/>
            <person name="Pepin K.H."/>
            <person name="Johnson M."/>
            <person name="Thiruvilangam P."/>
            <person name="Bhonagiri V."/>
            <person name="Nash W.E."/>
            <person name="Mardis E.R."/>
            <person name="Wilson R.K."/>
        </authorList>
    </citation>
    <scope>NUCLEOTIDE SEQUENCE [LARGE SCALE GENOMIC DNA]</scope>
    <source>
        <strain evidence="6">ATCC BAA-613 / DSM 15670 / CCUG 46953 / JCM 12243 / WAL 16351</strain>
    </source>
</reference>
<evidence type="ECO:0000256" key="4">
    <source>
        <dbReference type="RuleBase" id="RU000363"/>
    </source>
</evidence>
<proteinExistence type="inferred from homology"/>
<dbReference type="Proteomes" id="UP000005396">
    <property type="component" value="Unassembled WGS sequence"/>
</dbReference>
<dbReference type="InterPro" id="IPR036291">
    <property type="entry name" value="NAD(P)-bd_dom_sf"/>
</dbReference>
<keyword evidence="3" id="KW-0560">Oxidoreductase</keyword>
<dbReference type="PROSITE" id="PS00061">
    <property type="entry name" value="ADH_SHORT"/>
    <property type="match status" value="1"/>
</dbReference>
<dbReference type="CDD" id="cd05233">
    <property type="entry name" value="SDR_c"/>
    <property type="match status" value="1"/>
</dbReference>
<comment type="similarity">
    <text evidence="2 4">Belongs to the short-chain dehydrogenases/reductases (SDR) family.</text>
</comment>
<dbReference type="InterPro" id="IPR020904">
    <property type="entry name" value="Sc_DH/Rdtase_CS"/>
</dbReference>
<comment type="caution">
    <text evidence="5">The sequence shown here is derived from an EMBL/GenBank/DDBJ whole genome shotgun (WGS) entry which is preliminary data.</text>
</comment>
<evidence type="ECO:0008006" key="7">
    <source>
        <dbReference type="Google" id="ProtNLM"/>
    </source>
</evidence>
<dbReference type="PANTHER" id="PTHR43899:SF13">
    <property type="entry name" value="RH59310P"/>
    <property type="match status" value="1"/>
</dbReference>
<comment type="subcellular location">
    <subcellularLocation>
        <location evidence="1">Endoplasmic reticulum</location>
    </subcellularLocation>
</comment>
<gene>
    <name evidence="5" type="ORF">CLOBOL_00250</name>
</gene>
<evidence type="ECO:0000256" key="1">
    <source>
        <dbReference type="ARBA" id="ARBA00004240"/>
    </source>
</evidence>
<organism evidence="5 6">
    <name type="scientific">Enterocloster bolteae (strain ATCC BAA-613 / DSM 15670 / CCUG 46953 / JCM 12243 / WAL 16351)</name>
    <name type="common">Clostridium bolteae</name>
    <dbReference type="NCBI Taxonomy" id="411902"/>
    <lineage>
        <taxon>Bacteria</taxon>
        <taxon>Bacillati</taxon>
        <taxon>Bacillota</taxon>
        <taxon>Clostridia</taxon>
        <taxon>Lachnospirales</taxon>
        <taxon>Lachnospiraceae</taxon>
        <taxon>Enterocloster</taxon>
    </lineage>
</organism>
<dbReference type="PaxDb" id="411902-CLOBOL_00250"/>
<dbReference type="PIRSF" id="PIRSF000126">
    <property type="entry name" value="11-beta-HSD1"/>
    <property type="match status" value="1"/>
</dbReference>
<accession>A8RGX0</accession>